<dbReference type="OrthoDB" id="6269061at2759"/>
<keyword evidence="2" id="KW-1185">Reference proteome</keyword>
<accession>A0A4Z2CT02</accession>
<protein>
    <submittedName>
        <fullName evidence="1">Uncharacterized protein</fullName>
    </submittedName>
</protein>
<dbReference type="STRING" id="6182.A0A4Z2CT02"/>
<dbReference type="AlphaFoldDB" id="A0A4Z2CT02"/>
<reference evidence="1 2" key="1">
    <citation type="submission" date="2019-03" db="EMBL/GenBank/DDBJ databases">
        <title>An improved genome assembly of the fluke Schistosoma japonicum.</title>
        <authorList>
            <person name="Hu W."/>
            <person name="Luo F."/>
            <person name="Yin M."/>
            <person name="Mo X."/>
            <person name="Sun C."/>
            <person name="Wu Q."/>
            <person name="Zhu B."/>
            <person name="Xiang M."/>
            <person name="Wang J."/>
            <person name="Wang Y."/>
            <person name="Zhang T."/>
            <person name="Xu B."/>
            <person name="Zheng H."/>
            <person name="Feng Z."/>
        </authorList>
    </citation>
    <scope>NUCLEOTIDE SEQUENCE [LARGE SCALE GENOMIC DNA]</scope>
    <source>
        <strain evidence="1">HuSjv2</strain>
        <tissue evidence="1">Worms</tissue>
    </source>
</reference>
<proteinExistence type="predicted"/>
<sequence length="513" mass="58152">MATIFAKMSTSGLKIGGRVAARQMSKHAAKEAAKQTAEKTIKHATKKGVKSATKQNEKIVQTYKNKTPSFSKKDKKNLTQAGLEKTKKRQEEIKMDSKQLELNENFNCLSSTEDDITSMISPPFVTKSNKIQPKPDFRCHSVLNDGSDLKTKSTHKHTLTRRSSTVPIVHFKDTSMTSDNKFSETNELKPVITCQKSPDKTFDFHGKVLEKGATEESTLPIRQPKNLKLLANSSCNPQIPIDCQRLELLKGEALKEIEDIEFNLMLLRLAKYLLVDTEEAKDFSRKGHNKGNKGCQWLEALRLVLNSDAFLKKRKIVNKKQRKLKHSKVLNSDQLGSSTFHKIHPKNTLIEEGFDNVDEIEKVSGCRKLMDDGEKFKNYSIPIQLDSSSISSESQASSSSDFSGRYRYLIRILNNCPPSCRHCEDIIKNQTKYIEYKRAKSLSDSSRINRQSVIQSQTNTNKHGNSYSATNVCYLTMPTPYFSAPVPFVHEESAVFTNILIDSSYPYIDEVYW</sequence>
<organism evidence="1 2">
    <name type="scientific">Schistosoma japonicum</name>
    <name type="common">Blood fluke</name>
    <dbReference type="NCBI Taxonomy" id="6182"/>
    <lineage>
        <taxon>Eukaryota</taxon>
        <taxon>Metazoa</taxon>
        <taxon>Spiralia</taxon>
        <taxon>Lophotrochozoa</taxon>
        <taxon>Platyhelminthes</taxon>
        <taxon>Trematoda</taxon>
        <taxon>Digenea</taxon>
        <taxon>Strigeidida</taxon>
        <taxon>Schistosomatoidea</taxon>
        <taxon>Schistosomatidae</taxon>
        <taxon>Schistosoma</taxon>
    </lineage>
</organism>
<dbReference type="Proteomes" id="UP000311919">
    <property type="component" value="Unassembled WGS sequence"/>
</dbReference>
<evidence type="ECO:0000313" key="1">
    <source>
        <dbReference type="EMBL" id="TNN07365.1"/>
    </source>
</evidence>
<name>A0A4Z2CT02_SCHJA</name>
<evidence type="ECO:0000313" key="2">
    <source>
        <dbReference type="Proteomes" id="UP000311919"/>
    </source>
</evidence>
<comment type="caution">
    <text evidence="1">The sequence shown here is derived from an EMBL/GenBank/DDBJ whole genome shotgun (WGS) entry which is preliminary data.</text>
</comment>
<gene>
    <name evidence="1" type="ORF">EWB00_007785</name>
</gene>
<dbReference type="EMBL" id="SKCS01000432">
    <property type="protein sequence ID" value="TNN07365.1"/>
    <property type="molecule type" value="Genomic_DNA"/>
</dbReference>